<evidence type="ECO:0000313" key="2">
    <source>
        <dbReference type="Proteomes" id="UP000095282"/>
    </source>
</evidence>
<dbReference type="eggNOG" id="ENOG502TIT1">
    <property type="taxonomic scope" value="Eukaryota"/>
</dbReference>
<organism evidence="2 3">
    <name type="scientific">Caenorhabditis tropicalis</name>
    <dbReference type="NCBI Taxonomy" id="1561998"/>
    <lineage>
        <taxon>Eukaryota</taxon>
        <taxon>Metazoa</taxon>
        <taxon>Ecdysozoa</taxon>
        <taxon>Nematoda</taxon>
        <taxon>Chromadorea</taxon>
        <taxon>Rhabditida</taxon>
        <taxon>Rhabditina</taxon>
        <taxon>Rhabditomorpha</taxon>
        <taxon>Rhabditoidea</taxon>
        <taxon>Rhabditidae</taxon>
        <taxon>Peloderinae</taxon>
        <taxon>Caenorhabditis</taxon>
    </lineage>
</organism>
<keyword evidence="2" id="KW-1185">Reference proteome</keyword>
<proteinExistence type="predicted"/>
<dbReference type="Proteomes" id="UP000095282">
    <property type="component" value="Unplaced"/>
</dbReference>
<dbReference type="WBParaSite" id="Csp11.Scaffold629.g8829.t1">
    <property type="protein sequence ID" value="Csp11.Scaffold629.g8829.t1"/>
    <property type="gene ID" value="Csp11.Scaffold629.g8829"/>
</dbReference>
<feature type="chain" id="PRO_5009308933" evidence="1">
    <location>
        <begin position="20"/>
        <end position="81"/>
    </location>
</feature>
<name>A0A1I7UFL1_9PELO</name>
<feature type="signal peptide" evidence="1">
    <location>
        <begin position="1"/>
        <end position="19"/>
    </location>
</feature>
<accession>A0A1I7UFL1</accession>
<keyword evidence="1" id="KW-0732">Signal</keyword>
<protein>
    <submittedName>
        <fullName evidence="3">Secreted protein</fullName>
    </submittedName>
</protein>
<reference evidence="3" key="1">
    <citation type="submission" date="2016-11" db="UniProtKB">
        <authorList>
            <consortium name="WormBaseParasite"/>
        </authorList>
    </citation>
    <scope>IDENTIFICATION</scope>
</reference>
<evidence type="ECO:0000256" key="1">
    <source>
        <dbReference type="SAM" id="SignalP"/>
    </source>
</evidence>
<evidence type="ECO:0000313" key="3">
    <source>
        <dbReference type="WBParaSite" id="Csp11.Scaffold629.g8829.t1"/>
    </source>
</evidence>
<dbReference type="AlphaFoldDB" id="A0A1I7UFL1"/>
<sequence length="81" mass="9215">MYWFSNIFLALAAICAVSAQFYPWSMQFAPVDHMEPSLFYQPQQPAEPGLFNFIPSAVAQHTVNRPPTPLGWGKRNEKMVV</sequence>